<dbReference type="Pfam" id="PF00378">
    <property type="entry name" value="ECH_1"/>
    <property type="match status" value="1"/>
</dbReference>
<dbReference type="GO" id="GO:0004165">
    <property type="term" value="F:delta(3)-delta(2)-enoyl-CoA isomerase activity"/>
    <property type="evidence" value="ECO:0007669"/>
    <property type="project" value="UniProtKB-ARBA"/>
</dbReference>
<evidence type="ECO:0000256" key="3">
    <source>
        <dbReference type="ARBA" id="ARBA00023140"/>
    </source>
</evidence>
<dbReference type="InterPro" id="IPR014748">
    <property type="entry name" value="Enoyl-CoA_hydra_C"/>
</dbReference>
<evidence type="ECO:0000256" key="5">
    <source>
        <dbReference type="SAM" id="Coils"/>
    </source>
</evidence>
<comment type="similarity">
    <text evidence="2">Belongs to the enoyl-CoA hydratase/isomerase family.</text>
</comment>
<dbReference type="CDD" id="cd06558">
    <property type="entry name" value="crotonase-like"/>
    <property type="match status" value="1"/>
</dbReference>
<dbReference type="InterPro" id="IPR001753">
    <property type="entry name" value="Enoyl-CoA_hydra/iso"/>
</dbReference>
<dbReference type="RefSeq" id="WP_090536579.1">
    <property type="nucleotide sequence ID" value="NZ_FOYD01000001.1"/>
</dbReference>
<evidence type="ECO:0000256" key="4">
    <source>
        <dbReference type="ARBA" id="ARBA00023235"/>
    </source>
</evidence>
<dbReference type="OrthoDB" id="9797151at2"/>
<evidence type="ECO:0000256" key="1">
    <source>
        <dbReference type="ARBA" id="ARBA00004275"/>
    </source>
</evidence>
<organism evidence="6 7">
    <name type="scientific">Halopseudomonas formosensis</name>
    <dbReference type="NCBI Taxonomy" id="1002526"/>
    <lineage>
        <taxon>Bacteria</taxon>
        <taxon>Pseudomonadati</taxon>
        <taxon>Pseudomonadota</taxon>
        <taxon>Gammaproteobacteria</taxon>
        <taxon>Pseudomonadales</taxon>
        <taxon>Pseudomonadaceae</taxon>
        <taxon>Halopseudomonas</taxon>
    </lineage>
</organism>
<evidence type="ECO:0000313" key="6">
    <source>
        <dbReference type="EMBL" id="SFQ62397.1"/>
    </source>
</evidence>
<dbReference type="PANTHER" id="PTHR43684:SF1">
    <property type="entry name" value="ENOYL-COA DELTA ISOMERASE 2"/>
    <property type="match status" value="1"/>
</dbReference>
<reference evidence="6 7" key="1">
    <citation type="submission" date="2016-10" db="EMBL/GenBank/DDBJ databases">
        <authorList>
            <person name="de Groot N.N."/>
        </authorList>
    </citation>
    <scope>NUCLEOTIDE SEQUENCE [LARGE SCALE GENOMIC DNA]</scope>
    <source>
        <strain evidence="6 7">JCM 18415</strain>
    </source>
</reference>
<name>A0A1I6A1K4_9GAMM</name>
<feature type="coiled-coil region" evidence="5">
    <location>
        <begin position="203"/>
        <end position="237"/>
    </location>
</feature>
<dbReference type="InterPro" id="IPR029045">
    <property type="entry name" value="ClpP/crotonase-like_dom_sf"/>
</dbReference>
<dbReference type="Gene3D" id="1.10.12.10">
    <property type="entry name" value="Lyase 2-enoyl-coa Hydratase, Chain A, domain 2"/>
    <property type="match status" value="1"/>
</dbReference>
<dbReference type="Gene3D" id="3.90.226.10">
    <property type="entry name" value="2-enoyl-CoA Hydratase, Chain A, domain 1"/>
    <property type="match status" value="1"/>
</dbReference>
<dbReference type="STRING" id="1002526.SAMN05216578_101477"/>
<evidence type="ECO:0000256" key="2">
    <source>
        <dbReference type="ARBA" id="ARBA00005254"/>
    </source>
</evidence>
<comment type="subcellular location">
    <subcellularLocation>
        <location evidence="1">Peroxisome</location>
    </subcellularLocation>
</comment>
<keyword evidence="5" id="KW-0175">Coiled coil</keyword>
<dbReference type="Proteomes" id="UP000242815">
    <property type="component" value="Unassembled WGS sequence"/>
</dbReference>
<dbReference type="AlphaFoldDB" id="A0A1I6A1K4"/>
<sequence>MSEVTTALNDGVLTVTISRPEKKNALTDAMYGALADALEQAEASADIRVVVLRAEGEIFSAGNDLGEFAAQSRNQGPAVRQVERFLRNLVTARTPLVAAVQGKAVGVGTTMLLHCDLVVLAEDAQLMTPFVNLALVPEASSSLLMPLRIGHVRAFEMFALGDPVEARDALAWGLANRVVPRDQLHAEAQRLAARLAQRPAGAVAQAKQLMRDTDRILEQMERESRIFSAQLRSAEAKEAFQAFAEKRQPDFSRL</sequence>
<dbReference type="SUPFAM" id="SSF52096">
    <property type="entry name" value="ClpP/crotonase"/>
    <property type="match status" value="1"/>
</dbReference>
<dbReference type="EMBL" id="FOYD01000001">
    <property type="protein sequence ID" value="SFQ62397.1"/>
    <property type="molecule type" value="Genomic_DNA"/>
</dbReference>
<proteinExistence type="inferred from homology"/>
<keyword evidence="4" id="KW-0413">Isomerase</keyword>
<keyword evidence="3" id="KW-0576">Peroxisome</keyword>
<accession>A0A1I6A1K4</accession>
<protein>
    <submittedName>
        <fullName evidence="6">Enoyl-CoA hydratase/carnithine racemase</fullName>
    </submittedName>
</protein>
<gene>
    <name evidence="6" type="ORF">SAMN05216578_101477</name>
</gene>
<dbReference type="InterPro" id="IPR051053">
    <property type="entry name" value="ECH/Chromodomain_protein"/>
</dbReference>
<dbReference type="PANTHER" id="PTHR43684">
    <property type="match status" value="1"/>
</dbReference>
<evidence type="ECO:0000313" key="7">
    <source>
        <dbReference type="Proteomes" id="UP000242815"/>
    </source>
</evidence>